<sequence>MTKLRTMKHNYLRKIFIKVTTLTLAIIAFNASSDKITERTDWGQYFECYSAKGTIVILDARNNVRQTYVYNKDRANEQFSPASTFKIPHTLFALDAGVVEDEFQVFAWDGVKRNFAAHNQDQTLRSAMQNSAVWVYNIFSKKLGEEKARNYLKKTIYGNADPSSDNGSYWLDGKLGISSFEQISFLEKLYRNTLPFRFDHQRLVKDIIIVEAGKNWILRAKSGWQGHFGWWVGWVETSNGPVFFALNIDTPNRLKDLHKREAIVRDILYSLNALIKR</sequence>
<evidence type="ECO:0000313" key="10">
    <source>
        <dbReference type="EMBL" id="MBB6543285.1"/>
    </source>
</evidence>
<dbReference type="EMBL" id="JACHHU010000012">
    <property type="protein sequence ID" value="MBB6543285.1"/>
    <property type="molecule type" value="Genomic_DNA"/>
</dbReference>
<name>A0A7X0TTN9_9GAMM</name>
<dbReference type="EC" id="3.5.2.6" evidence="3 8"/>
<dbReference type="InterPro" id="IPR001460">
    <property type="entry name" value="PCN-bd_Tpept"/>
</dbReference>
<evidence type="ECO:0000256" key="6">
    <source>
        <dbReference type="ARBA" id="ARBA00023251"/>
    </source>
</evidence>
<comment type="caution">
    <text evidence="10">The sequence shown here is derived from an EMBL/GenBank/DDBJ whole genome shotgun (WGS) entry which is preliminary data.</text>
</comment>
<evidence type="ECO:0000259" key="9">
    <source>
        <dbReference type="Pfam" id="PF00905"/>
    </source>
</evidence>
<evidence type="ECO:0000256" key="2">
    <source>
        <dbReference type="ARBA" id="ARBA00007898"/>
    </source>
</evidence>
<evidence type="ECO:0000256" key="8">
    <source>
        <dbReference type="RuleBase" id="RU361140"/>
    </source>
</evidence>
<dbReference type="GO" id="GO:0008800">
    <property type="term" value="F:beta-lactamase activity"/>
    <property type="evidence" value="ECO:0007669"/>
    <property type="project" value="UniProtKB-UniRule"/>
</dbReference>
<comment type="similarity">
    <text evidence="2 8">Belongs to the class-D beta-lactamase family.</text>
</comment>
<dbReference type="Gene3D" id="3.40.710.10">
    <property type="entry name" value="DD-peptidase/beta-lactamase superfamily"/>
    <property type="match status" value="1"/>
</dbReference>
<dbReference type="SUPFAM" id="SSF56601">
    <property type="entry name" value="beta-lactamase/transpeptidase-like"/>
    <property type="match status" value="1"/>
</dbReference>
<evidence type="ECO:0000256" key="1">
    <source>
        <dbReference type="ARBA" id="ARBA00001526"/>
    </source>
</evidence>
<evidence type="ECO:0000256" key="7">
    <source>
        <dbReference type="PIRSR" id="PIRSR602137-50"/>
    </source>
</evidence>
<dbReference type="PROSITE" id="PS00337">
    <property type="entry name" value="BETA_LACTAMASE_D"/>
    <property type="match status" value="1"/>
</dbReference>
<keyword evidence="6 8" id="KW-0046">Antibiotic resistance</keyword>
<dbReference type="GO" id="GO:0008658">
    <property type="term" value="F:penicillin binding"/>
    <property type="evidence" value="ECO:0007669"/>
    <property type="project" value="InterPro"/>
</dbReference>
<feature type="domain" description="Penicillin-binding protein transpeptidase" evidence="9">
    <location>
        <begin position="53"/>
        <end position="268"/>
    </location>
</feature>
<evidence type="ECO:0000256" key="4">
    <source>
        <dbReference type="ARBA" id="ARBA00022729"/>
    </source>
</evidence>
<gene>
    <name evidence="10" type="ORF">HNQ55_001793</name>
</gene>
<protein>
    <recommendedName>
        <fullName evidence="3 8">Beta-lactamase</fullName>
        <ecNumber evidence="3 8">3.5.2.6</ecNumber>
    </recommendedName>
</protein>
<keyword evidence="11" id="KW-1185">Reference proteome</keyword>
<dbReference type="InterPro" id="IPR012338">
    <property type="entry name" value="Beta-lactam/transpept-like"/>
</dbReference>
<dbReference type="NCBIfam" id="NF012161">
    <property type="entry name" value="bla_class_D_main"/>
    <property type="match status" value="1"/>
</dbReference>
<evidence type="ECO:0000256" key="5">
    <source>
        <dbReference type="ARBA" id="ARBA00022801"/>
    </source>
</evidence>
<reference evidence="10 11" key="1">
    <citation type="submission" date="2020-08" db="EMBL/GenBank/DDBJ databases">
        <title>Genomic Encyclopedia of Type Strains, Phase IV (KMG-IV): sequencing the most valuable type-strain genomes for metagenomic binning, comparative biology and taxonomic classification.</title>
        <authorList>
            <person name="Goeker M."/>
        </authorList>
    </citation>
    <scope>NUCLEOTIDE SEQUENCE [LARGE SCALE GENOMIC DNA]</scope>
    <source>
        <strain evidence="10 11">DSM 26287</strain>
    </source>
</reference>
<feature type="modified residue" description="N6-carboxylysine" evidence="7">
    <location>
        <position position="86"/>
    </location>
</feature>
<comment type="catalytic activity">
    <reaction evidence="1 8">
        <text>a beta-lactam + H2O = a substituted beta-amino acid</text>
        <dbReference type="Rhea" id="RHEA:20401"/>
        <dbReference type="ChEBI" id="CHEBI:15377"/>
        <dbReference type="ChEBI" id="CHEBI:35627"/>
        <dbReference type="ChEBI" id="CHEBI:140347"/>
        <dbReference type="EC" id="3.5.2.6"/>
    </reaction>
</comment>
<keyword evidence="4" id="KW-0732">Signal</keyword>
<evidence type="ECO:0000256" key="3">
    <source>
        <dbReference type="ARBA" id="ARBA00012865"/>
    </source>
</evidence>
<dbReference type="InterPro" id="IPR002137">
    <property type="entry name" value="Beta-lactam_class-D_AS"/>
</dbReference>
<dbReference type="GO" id="GO:0046677">
    <property type="term" value="P:response to antibiotic"/>
    <property type="evidence" value="ECO:0007669"/>
    <property type="project" value="UniProtKB-UniRule"/>
</dbReference>
<dbReference type="AlphaFoldDB" id="A0A7X0TTN9"/>
<dbReference type="Pfam" id="PF00905">
    <property type="entry name" value="Transpeptidase"/>
    <property type="match status" value="1"/>
</dbReference>
<evidence type="ECO:0000313" key="11">
    <source>
        <dbReference type="Proteomes" id="UP000537141"/>
    </source>
</evidence>
<accession>A0A7X0TTN9</accession>
<organism evidence="10 11">
    <name type="scientific">Thalassotalea piscium</name>
    <dbReference type="NCBI Taxonomy" id="1230533"/>
    <lineage>
        <taxon>Bacteria</taxon>
        <taxon>Pseudomonadati</taxon>
        <taxon>Pseudomonadota</taxon>
        <taxon>Gammaproteobacteria</taxon>
        <taxon>Alteromonadales</taxon>
        <taxon>Colwelliaceae</taxon>
        <taxon>Thalassotalea</taxon>
    </lineage>
</organism>
<feature type="active site" description="Acyl-ester intermediate" evidence="7">
    <location>
        <position position="83"/>
    </location>
</feature>
<dbReference type="Proteomes" id="UP000537141">
    <property type="component" value="Unassembled WGS sequence"/>
</dbReference>
<proteinExistence type="inferred from homology"/>
<dbReference type="GO" id="GO:0017001">
    <property type="term" value="P:antibiotic catabolic process"/>
    <property type="evidence" value="ECO:0007669"/>
    <property type="project" value="InterPro"/>
</dbReference>
<keyword evidence="5 8" id="KW-0378">Hydrolase</keyword>